<feature type="domain" description="Peptidoglycan binding-like" evidence="3">
    <location>
        <begin position="225"/>
        <end position="283"/>
    </location>
</feature>
<dbReference type="EMBL" id="BAAAMJ010000009">
    <property type="protein sequence ID" value="GAA1901689.1"/>
    <property type="molecule type" value="Genomic_DNA"/>
</dbReference>
<dbReference type="InterPro" id="IPR002477">
    <property type="entry name" value="Peptidoglycan-bd-like"/>
</dbReference>
<comment type="caution">
    <text evidence="4">The sequence shown here is derived from an EMBL/GenBank/DDBJ whole genome shotgun (WGS) entry which is preliminary data.</text>
</comment>
<feature type="region of interest" description="Disordered" evidence="1">
    <location>
        <begin position="34"/>
        <end position="75"/>
    </location>
</feature>
<protein>
    <recommendedName>
        <fullName evidence="3">Peptidoglycan binding-like domain-containing protein</fullName>
    </recommendedName>
</protein>
<feature type="compositionally biased region" description="Pro residues" evidence="1">
    <location>
        <begin position="184"/>
        <end position="196"/>
    </location>
</feature>
<evidence type="ECO:0000259" key="3">
    <source>
        <dbReference type="Pfam" id="PF01471"/>
    </source>
</evidence>
<feature type="compositionally biased region" description="Basic residues" evidence="1">
    <location>
        <begin position="61"/>
        <end position="71"/>
    </location>
</feature>
<feature type="compositionally biased region" description="Basic and acidic residues" evidence="1">
    <location>
        <begin position="100"/>
        <end position="109"/>
    </location>
</feature>
<dbReference type="Proteomes" id="UP001501303">
    <property type="component" value="Unassembled WGS sequence"/>
</dbReference>
<dbReference type="InterPro" id="IPR036365">
    <property type="entry name" value="PGBD-like_sf"/>
</dbReference>
<evidence type="ECO:0000313" key="4">
    <source>
        <dbReference type="EMBL" id="GAA1901689.1"/>
    </source>
</evidence>
<dbReference type="SUPFAM" id="SSF47090">
    <property type="entry name" value="PGBD-like"/>
    <property type="match status" value="1"/>
</dbReference>
<dbReference type="RefSeq" id="WP_344259076.1">
    <property type="nucleotide sequence ID" value="NZ_BAAAMJ010000009.1"/>
</dbReference>
<feature type="transmembrane region" description="Helical" evidence="2">
    <location>
        <begin position="73"/>
        <end position="95"/>
    </location>
</feature>
<feature type="compositionally biased region" description="Pro residues" evidence="1">
    <location>
        <begin position="50"/>
        <end position="60"/>
    </location>
</feature>
<dbReference type="Pfam" id="PF01471">
    <property type="entry name" value="PG_binding_1"/>
    <property type="match status" value="1"/>
</dbReference>
<evidence type="ECO:0000313" key="5">
    <source>
        <dbReference type="Proteomes" id="UP001501303"/>
    </source>
</evidence>
<gene>
    <name evidence="4" type="ORF">GCM10009716_09400</name>
</gene>
<feature type="compositionally biased region" description="Basic and acidic residues" evidence="1">
    <location>
        <begin position="124"/>
        <end position="134"/>
    </location>
</feature>
<keyword evidence="2" id="KW-0472">Membrane</keyword>
<name>A0ABP5A344_9ACTN</name>
<evidence type="ECO:0000256" key="1">
    <source>
        <dbReference type="SAM" id="MobiDB-lite"/>
    </source>
</evidence>
<feature type="region of interest" description="Disordered" evidence="1">
    <location>
        <begin position="98"/>
        <end position="216"/>
    </location>
</feature>
<keyword evidence="2" id="KW-1133">Transmembrane helix</keyword>
<accession>A0ABP5A344</accession>
<keyword evidence="5" id="KW-1185">Reference proteome</keyword>
<keyword evidence="2" id="KW-0812">Transmembrane</keyword>
<evidence type="ECO:0000256" key="2">
    <source>
        <dbReference type="SAM" id="Phobius"/>
    </source>
</evidence>
<proteinExistence type="predicted"/>
<sequence>MTQGLECLVCGRPMLPTGEPACDCLTHSLSRPVATVSEGPDPADVALFPLEPPPPEPPRTPRSHRKPKNRGRAALAAGGTVAAVVGCTALAASLFGGQQRSEEALEETRPGPSLGVPDGDPEPDTGRENHHDARPAPQPTDHAGPPARDTGRDPDAPGNREPAPPVDTSEPPADTTEPSRRTDPPPVTEPPPPHLPPDTGEPSATVDPPPVEDEEPVVLMEGDEGPEVAELQYRLGQLRWVYDGEAHGRFDGRTRAAVVRFQVGYGVEGDRRGVYGPYTRQVLEAHTQQP</sequence>
<dbReference type="Gene3D" id="1.10.101.10">
    <property type="entry name" value="PGBD-like superfamily/PGBD"/>
    <property type="match status" value="1"/>
</dbReference>
<reference evidence="5" key="1">
    <citation type="journal article" date="2019" name="Int. J. Syst. Evol. Microbiol.">
        <title>The Global Catalogue of Microorganisms (GCM) 10K type strain sequencing project: providing services to taxonomists for standard genome sequencing and annotation.</title>
        <authorList>
            <consortium name="The Broad Institute Genomics Platform"/>
            <consortium name="The Broad Institute Genome Sequencing Center for Infectious Disease"/>
            <person name="Wu L."/>
            <person name="Ma J."/>
        </authorList>
    </citation>
    <scope>NUCLEOTIDE SEQUENCE [LARGE SCALE GENOMIC DNA]</scope>
    <source>
        <strain evidence="5">JCM 13581</strain>
    </source>
</reference>
<dbReference type="InterPro" id="IPR036366">
    <property type="entry name" value="PGBDSf"/>
</dbReference>
<organism evidence="4 5">
    <name type="scientific">Streptomyces sodiiphilus</name>
    <dbReference type="NCBI Taxonomy" id="226217"/>
    <lineage>
        <taxon>Bacteria</taxon>
        <taxon>Bacillati</taxon>
        <taxon>Actinomycetota</taxon>
        <taxon>Actinomycetes</taxon>
        <taxon>Kitasatosporales</taxon>
        <taxon>Streptomycetaceae</taxon>
        <taxon>Streptomyces</taxon>
    </lineage>
</organism>